<evidence type="ECO:0000313" key="4">
    <source>
        <dbReference type="Proteomes" id="UP000191039"/>
    </source>
</evidence>
<evidence type="ECO:0000313" key="3">
    <source>
        <dbReference type="EMBL" id="OPE53479.1"/>
    </source>
</evidence>
<dbReference type="PROSITE" id="PS51257">
    <property type="entry name" value="PROKAR_LIPOPROTEIN"/>
    <property type="match status" value="1"/>
</dbReference>
<dbReference type="STRING" id="1801.BRW64_13225"/>
<feature type="compositionally biased region" description="Low complexity" evidence="1">
    <location>
        <begin position="37"/>
        <end position="64"/>
    </location>
</feature>
<feature type="signal peptide" evidence="2">
    <location>
        <begin position="1"/>
        <end position="28"/>
    </location>
</feature>
<gene>
    <name evidence="3" type="ORF">BV510_15290</name>
</gene>
<comment type="caution">
    <text evidence="3">The sequence shown here is derived from an EMBL/GenBank/DDBJ whole genome shotgun (WGS) entry which is preliminary data.</text>
</comment>
<name>A0A1Q4HD94_9MYCO</name>
<dbReference type="EMBL" id="MIJD01000154">
    <property type="protein sequence ID" value="OPE53479.1"/>
    <property type="molecule type" value="Genomic_DNA"/>
</dbReference>
<organism evidence="3 4">
    <name type="scientific">Mycolicibacterium diernhoferi</name>
    <dbReference type="NCBI Taxonomy" id="1801"/>
    <lineage>
        <taxon>Bacteria</taxon>
        <taxon>Bacillati</taxon>
        <taxon>Actinomycetota</taxon>
        <taxon>Actinomycetes</taxon>
        <taxon>Mycobacteriales</taxon>
        <taxon>Mycobacteriaceae</taxon>
        <taxon>Mycolicibacterium</taxon>
    </lineage>
</organism>
<dbReference type="Proteomes" id="UP000191039">
    <property type="component" value="Unassembled WGS sequence"/>
</dbReference>
<feature type="chain" id="PRO_5011899066" description="DUF5642 domain-containing protein" evidence="2">
    <location>
        <begin position="29"/>
        <end position="215"/>
    </location>
</feature>
<accession>A0A1Q4HD94</accession>
<evidence type="ECO:0000256" key="2">
    <source>
        <dbReference type="SAM" id="SignalP"/>
    </source>
</evidence>
<dbReference type="RefSeq" id="WP_073856702.1">
    <property type="nucleotide sequence ID" value="NZ_BAAATC010000008.1"/>
</dbReference>
<evidence type="ECO:0008006" key="5">
    <source>
        <dbReference type="Google" id="ProtNLM"/>
    </source>
</evidence>
<reference evidence="3 4" key="1">
    <citation type="submission" date="2016-09" db="EMBL/GenBank/DDBJ databases">
        <title>genome sequences of unsequenced Mycobacteria.</title>
        <authorList>
            <person name="Greninger A.L."/>
            <person name="Jerome K.R."/>
            <person name="Mcnair B."/>
            <person name="Wallis C."/>
            <person name="Fang F."/>
        </authorList>
    </citation>
    <scope>NUCLEOTIDE SEQUENCE [LARGE SCALE GENOMIC DNA]</scope>
    <source>
        <strain evidence="3 4">BM1</strain>
    </source>
</reference>
<proteinExistence type="predicted"/>
<dbReference type="OrthoDB" id="4752236at2"/>
<feature type="region of interest" description="Disordered" evidence="1">
    <location>
        <begin position="33"/>
        <end position="64"/>
    </location>
</feature>
<evidence type="ECO:0000256" key="1">
    <source>
        <dbReference type="SAM" id="MobiDB-lite"/>
    </source>
</evidence>
<sequence>MDLSRSQLPARPLRAFAAAALLVMGASACTPVEQDGATTTPPTLPAFTTTTPSSATPSPAAAPGDYSDLLLTAADLTNADDTFVERNRKGAPDGHPGATAFFVNEPDTRAISNTVLIYPDETTATAALQQATSTTKVTGEPQLVGVGQDGIVIRGSRPDEGKAVTLLLFTEGPALVRLEFQSADGDVTTDEFVTAIGKMQQIALRVGLPTQRGTG</sequence>
<dbReference type="AlphaFoldDB" id="A0A1Q4HD94"/>
<protein>
    <recommendedName>
        <fullName evidence="5">DUF5642 domain-containing protein</fullName>
    </recommendedName>
</protein>
<keyword evidence="2" id="KW-0732">Signal</keyword>